<keyword evidence="2" id="KW-1185">Reference proteome</keyword>
<gene>
    <name evidence="1" type="ORF">AB433_07140</name>
</gene>
<dbReference type="AlphaFoldDB" id="A0A0G3XF28"/>
<evidence type="ECO:0000313" key="2">
    <source>
        <dbReference type="Proteomes" id="UP000035287"/>
    </source>
</evidence>
<dbReference type="EMBL" id="CP011770">
    <property type="protein sequence ID" value="AKM09807.1"/>
    <property type="molecule type" value="Genomic_DNA"/>
</dbReference>
<reference evidence="1 2" key="1">
    <citation type="submission" date="2015-06" db="EMBL/GenBank/DDBJ databases">
        <authorList>
            <person name="Zeng Y."/>
            <person name="Huang Y."/>
        </authorList>
    </citation>
    <scope>NUCLEOTIDE SEQUENCE [LARGE SCALE GENOMIC DNA]</scope>
    <source>
        <strain evidence="1 2">PQ-2</strain>
    </source>
</reference>
<dbReference type="Proteomes" id="UP000035287">
    <property type="component" value="Chromosome"/>
</dbReference>
<protein>
    <submittedName>
        <fullName evidence="1">Uncharacterized protein</fullName>
    </submittedName>
</protein>
<name>A0A0G3XF28_9SPHN</name>
<organism evidence="1 2">
    <name type="scientific">Croceicoccus naphthovorans</name>
    <dbReference type="NCBI Taxonomy" id="1348774"/>
    <lineage>
        <taxon>Bacteria</taxon>
        <taxon>Pseudomonadati</taxon>
        <taxon>Pseudomonadota</taxon>
        <taxon>Alphaproteobacteria</taxon>
        <taxon>Sphingomonadales</taxon>
        <taxon>Erythrobacteraceae</taxon>
        <taxon>Croceicoccus</taxon>
    </lineage>
</organism>
<dbReference type="KEGG" id="cna:AB433_07140"/>
<accession>A0A0G3XF28</accession>
<sequence length="95" mass="10766">MFWPDGYRRESAFPALAIKFCKKGSEIMEKFRIELSDDRTGKHETIRFEAEDASGALNVLSTHDTGYHAELWQGDELVCKLSQNAQADGVWLVDS</sequence>
<dbReference type="PATRIC" id="fig|1348774.3.peg.1492"/>
<proteinExistence type="predicted"/>
<evidence type="ECO:0000313" key="1">
    <source>
        <dbReference type="EMBL" id="AKM09807.1"/>
    </source>
</evidence>